<reference evidence="1" key="1">
    <citation type="submission" date="2021-05" db="EMBL/GenBank/DDBJ databases">
        <title>Comparative genomics of three Colletotrichum scovillei strains and genetic complementation revealed genes involved fungal growth and virulence on chili pepper.</title>
        <authorList>
            <person name="Hsieh D.-K."/>
            <person name="Chuang S.-C."/>
            <person name="Chen C.-Y."/>
            <person name="Chao Y.-T."/>
            <person name="Lu M.-Y.J."/>
            <person name="Lee M.-H."/>
            <person name="Shih M.-C."/>
        </authorList>
    </citation>
    <scope>NUCLEOTIDE SEQUENCE</scope>
    <source>
        <strain evidence="1">Coll-153</strain>
    </source>
</reference>
<comment type="caution">
    <text evidence="1">The sequence shown here is derived from an EMBL/GenBank/DDBJ whole genome shotgun (WGS) entry which is preliminary data.</text>
</comment>
<accession>A0A9P7U9W4</accession>
<keyword evidence="2" id="KW-1185">Reference proteome</keyword>
<dbReference type="EMBL" id="JAESDN010000007">
    <property type="protein sequence ID" value="KAG7047874.1"/>
    <property type="molecule type" value="Genomic_DNA"/>
</dbReference>
<protein>
    <submittedName>
        <fullName evidence="1">Uncharacterized protein</fullName>
    </submittedName>
</protein>
<name>A0A9P7U9W4_9PEZI</name>
<gene>
    <name evidence="1" type="ORF">JMJ77_011212</name>
</gene>
<sequence length="78" mass="8346">GLPGRCKTKPYSVAWWGPNNLRSTDPLAGRSAVQSMHRSIQHRTNRTGPVGCLRVPLSAPPPVHGACVVFSPAPFFGP</sequence>
<evidence type="ECO:0000313" key="1">
    <source>
        <dbReference type="EMBL" id="KAG7047874.1"/>
    </source>
</evidence>
<feature type="non-terminal residue" evidence="1">
    <location>
        <position position="1"/>
    </location>
</feature>
<proteinExistence type="predicted"/>
<dbReference type="Proteomes" id="UP000699042">
    <property type="component" value="Unassembled WGS sequence"/>
</dbReference>
<dbReference type="AlphaFoldDB" id="A0A9P7U9W4"/>
<evidence type="ECO:0000313" key="2">
    <source>
        <dbReference type="Proteomes" id="UP000699042"/>
    </source>
</evidence>
<organism evidence="1 2">
    <name type="scientific">Colletotrichum scovillei</name>
    <dbReference type="NCBI Taxonomy" id="1209932"/>
    <lineage>
        <taxon>Eukaryota</taxon>
        <taxon>Fungi</taxon>
        <taxon>Dikarya</taxon>
        <taxon>Ascomycota</taxon>
        <taxon>Pezizomycotina</taxon>
        <taxon>Sordariomycetes</taxon>
        <taxon>Hypocreomycetidae</taxon>
        <taxon>Glomerellales</taxon>
        <taxon>Glomerellaceae</taxon>
        <taxon>Colletotrichum</taxon>
        <taxon>Colletotrichum acutatum species complex</taxon>
    </lineage>
</organism>